<dbReference type="EMBL" id="LFYR01000158">
    <property type="protein sequence ID" value="KMZ75537.1"/>
    <property type="molecule type" value="Genomic_DNA"/>
</dbReference>
<comment type="caution">
    <text evidence="2">The sequence shown here is derived from an EMBL/GenBank/DDBJ whole genome shotgun (WGS) entry which is preliminary data.</text>
</comment>
<dbReference type="Proteomes" id="UP000036987">
    <property type="component" value="Unassembled WGS sequence"/>
</dbReference>
<dbReference type="AlphaFoldDB" id="A0A0K9Q4U0"/>
<name>A0A0K9Q4U0_ZOSMR</name>
<proteinExistence type="predicted"/>
<reference evidence="3" key="1">
    <citation type="journal article" date="2016" name="Nature">
        <title>The genome of the seagrass Zostera marina reveals angiosperm adaptation to the sea.</title>
        <authorList>
            <person name="Olsen J.L."/>
            <person name="Rouze P."/>
            <person name="Verhelst B."/>
            <person name="Lin Y.-C."/>
            <person name="Bayer T."/>
            <person name="Collen J."/>
            <person name="Dattolo E."/>
            <person name="De Paoli E."/>
            <person name="Dittami S."/>
            <person name="Maumus F."/>
            <person name="Michel G."/>
            <person name="Kersting A."/>
            <person name="Lauritano C."/>
            <person name="Lohaus R."/>
            <person name="Toepel M."/>
            <person name="Tonon T."/>
            <person name="Vanneste K."/>
            <person name="Amirebrahimi M."/>
            <person name="Brakel J."/>
            <person name="Bostroem C."/>
            <person name="Chovatia M."/>
            <person name="Grimwood J."/>
            <person name="Jenkins J.W."/>
            <person name="Jueterbock A."/>
            <person name="Mraz A."/>
            <person name="Stam W.T."/>
            <person name="Tice H."/>
            <person name="Bornberg-Bauer E."/>
            <person name="Green P.J."/>
            <person name="Pearson G.A."/>
            <person name="Procaccini G."/>
            <person name="Duarte C.M."/>
            <person name="Schmutz J."/>
            <person name="Reusch T.B.H."/>
            <person name="Van de Peer Y."/>
        </authorList>
    </citation>
    <scope>NUCLEOTIDE SEQUENCE [LARGE SCALE GENOMIC DNA]</scope>
    <source>
        <strain evidence="3">cv. Finnish</strain>
    </source>
</reference>
<organism evidence="2 3">
    <name type="scientific">Zostera marina</name>
    <name type="common">Eelgrass</name>
    <dbReference type="NCBI Taxonomy" id="29655"/>
    <lineage>
        <taxon>Eukaryota</taxon>
        <taxon>Viridiplantae</taxon>
        <taxon>Streptophyta</taxon>
        <taxon>Embryophyta</taxon>
        <taxon>Tracheophyta</taxon>
        <taxon>Spermatophyta</taxon>
        <taxon>Magnoliopsida</taxon>
        <taxon>Liliopsida</taxon>
        <taxon>Zosteraceae</taxon>
        <taxon>Zostera</taxon>
    </lineage>
</organism>
<sequence length="49" mass="5115">MFNSISGILVSQATQEKGQQQPPNLVSLSSSGDQSHSTAGNGALAFYME</sequence>
<evidence type="ECO:0000313" key="2">
    <source>
        <dbReference type="EMBL" id="KMZ75537.1"/>
    </source>
</evidence>
<gene>
    <name evidence="2" type="ORF">ZOSMA_113G00240</name>
</gene>
<evidence type="ECO:0000313" key="3">
    <source>
        <dbReference type="Proteomes" id="UP000036987"/>
    </source>
</evidence>
<protein>
    <submittedName>
        <fullName evidence="2">Uncharacterized protein</fullName>
    </submittedName>
</protein>
<feature type="compositionally biased region" description="Polar residues" evidence="1">
    <location>
        <begin position="12"/>
        <end position="40"/>
    </location>
</feature>
<accession>A0A0K9Q4U0</accession>
<evidence type="ECO:0000256" key="1">
    <source>
        <dbReference type="SAM" id="MobiDB-lite"/>
    </source>
</evidence>
<feature type="region of interest" description="Disordered" evidence="1">
    <location>
        <begin position="12"/>
        <end position="49"/>
    </location>
</feature>
<keyword evidence="3" id="KW-1185">Reference proteome</keyword>